<evidence type="ECO:0000313" key="1">
    <source>
        <dbReference type="EMBL" id="KAK9741416.1"/>
    </source>
</evidence>
<accession>A0AAW1M6J7</accession>
<protein>
    <submittedName>
        <fullName evidence="1">Uncharacterized protein</fullName>
    </submittedName>
</protein>
<sequence>MIYFGTTQLEELFWKKVDDGVELLATPKVDDSIVRVEEEEDEGDVVEVIVLSDDKEDDVEVLVTPPKSRKNTSVETSPCAHTPDVEAPKLCRKRARKNYPKRPSNKRLRFDDCVGCSH</sequence>
<gene>
    <name evidence="1" type="ORF">RND81_03G104000</name>
</gene>
<dbReference type="AlphaFoldDB" id="A0AAW1M6J7"/>
<dbReference type="EMBL" id="JBDFQZ010000003">
    <property type="protein sequence ID" value="KAK9741416.1"/>
    <property type="molecule type" value="Genomic_DNA"/>
</dbReference>
<proteinExistence type="predicted"/>
<name>A0AAW1M6J7_SAPOF</name>
<comment type="caution">
    <text evidence="1">The sequence shown here is derived from an EMBL/GenBank/DDBJ whole genome shotgun (WGS) entry which is preliminary data.</text>
</comment>
<organism evidence="1 2">
    <name type="scientific">Saponaria officinalis</name>
    <name type="common">Common soapwort</name>
    <name type="synonym">Lychnis saponaria</name>
    <dbReference type="NCBI Taxonomy" id="3572"/>
    <lineage>
        <taxon>Eukaryota</taxon>
        <taxon>Viridiplantae</taxon>
        <taxon>Streptophyta</taxon>
        <taxon>Embryophyta</taxon>
        <taxon>Tracheophyta</taxon>
        <taxon>Spermatophyta</taxon>
        <taxon>Magnoliopsida</taxon>
        <taxon>eudicotyledons</taxon>
        <taxon>Gunneridae</taxon>
        <taxon>Pentapetalae</taxon>
        <taxon>Caryophyllales</taxon>
        <taxon>Caryophyllaceae</taxon>
        <taxon>Caryophylleae</taxon>
        <taxon>Saponaria</taxon>
    </lineage>
</organism>
<evidence type="ECO:0000313" key="2">
    <source>
        <dbReference type="Proteomes" id="UP001443914"/>
    </source>
</evidence>
<keyword evidence="2" id="KW-1185">Reference proteome</keyword>
<reference evidence="1" key="1">
    <citation type="submission" date="2024-03" db="EMBL/GenBank/DDBJ databases">
        <title>WGS assembly of Saponaria officinalis var. Norfolk2.</title>
        <authorList>
            <person name="Jenkins J."/>
            <person name="Shu S."/>
            <person name="Grimwood J."/>
            <person name="Barry K."/>
            <person name="Goodstein D."/>
            <person name="Schmutz J."/>
            <person name="Leebens-Mack J."/>
            <person name="Osbourn A."/>
        </authorList>
    </citation>
    <scope>NUCLEOTIDE SEQUENCE [LARGE SCALE GENOMIC DNA]</scope>
    <source>
        <strain evidence="1">JIC</strain>
    </source>
</reference>
<dbReference type="Proteomes" id="UP001443914">
    <property type="component" value="Unassembled WGS sequence"/>
</dbReference>